<protein>
    <submittedName>
        <fullName evidence="2">Uncharacterized protein</fullName>
    </submittedName>
</protein>
<evidence type="ECO:0000256" key="1">
    <source>
        <dbReference type="SAM" id="MobiDB-lite"/>
    </source>
</evidence>
<name>A0A6V7P7T9_ANACO</name>
<proteinExistence type="predicted"/>
<sequence length="121" mass="13145">MEMGMEMDRKERRTAREHPAIAVPRRAAAGGKTPPRPAPLLDVYEVEWITRELERLIAAASDRRWERKSPAAAPPPARRGGGGGGGGLLWRRAVAICGSRGDMVDAAALVARRRSKAPELV</sequence>
<organism evidence="2">
    <name type="scientific">Ananas comosus var. bracteatus</name>
    <name type="common">red pineapple</name>
    <dbReference type="NCBI Taxonomy" id="296719"/>
    <lineage>
        <taxon>Eukaryota</taxon>
        <taxon>Viridiplantae</taxon>
        <taxon>Streptophyta</taxon>
        <taxon>Embryophyta</taxon>
        <taxon>Tracheophyta</taxon>
        <taxon>Spermatophyta</taxon>
        <taxon>Magnoliopsida</taxon>
        <taxon>Liliopsida</taxon>
        <taxon>Poales</taxon>
        <taxon>Bromeliaceae</taxon>
        <taxon>Bromelioideae</taxon>
        <taxon>Ananas</taxon>
    </lineage>
</organism>
<accession>A0A6V7P7T9</accession>
<gene>
    <name evidence="2" type="ORF">CB5_LOCUS9947</name>
</gene>
<feature type="region of interest" description="Disordered" evidence="1">
    <location>
        <begin position="62"/>
        <end position="87"/>
    </location>
</feature>
<feature type="compositionally biased region" description="Basic and acidic residues" evidence="1">
    <location>
        <begin position="1"/>
        <end position="19"/>
    </location>
</feature>
<evidence type="ECO:0000313" key="2">
    <source>
        <dbReference type="EMBL" id="CAD1826736.1"/>
    </source>
</evidence>
<dbReference type="EMBL" id="LR862146">
    <property type="protein sequence ID" value="CAD1826736.1"/>
    <property type="molecule type" value="Genomic_DNA"/>
</dbReference>
<feature type="region of interest" description="Disordered" evidence="1">
    <location>
        <begin position="1"/>
        <end position="36"/>
    </location>
</feature>
<reference evidence="2" key="1">
    <citation type="submission" date="2020-07" db="EMBL/GenBank/DDBJ databases">
        <authorList>
            <person name="Lin J."/>
        </authorList>
    </citation>
    <scope>NUCLEOTIDE SEQUENCE</scope>
</reference>
<dbReference type="AlphaFoldDB" id="A0A6V7P7T9"/>